<feature type="domain" description="Plastocyanin-like" evidence="5">
    <location>
        <begin position="110"/>
        <end position="180"/>
    </location>
</feature>
<evidence type="ECO:0000256" key="2">
    <source>
        <dbReference type="ARBA" id="ARBA00023180"/>
    </source>
</evidence>
<keyword evidence="7" id="KW-1185">Reference proteome</keyword>
<dbReference type="InterPro" id="IPR008972">
    <property type="entry name" value="Cupredoxin"/>
</dbReference>
<organism evidence="6">
    <name type="scientific">Salvia splendens</name>
    <name type="common">Scarlet sage</name>
    <dbReference type="NCBI Taxonomy" id="180675"/>
    <lineage>
        <taxon>Eukaryota</taxon>
        <taxon>Viridiplantae</taxon>
        <taxon>Streptophyta</taxon>
        <taxon>Embryophyta</taxon>
        <taxon>Tracheophyta</taxon>
        <taxon>Spermatophyta</taxon>
        <taxon>Magnoliopsida</taxon>
        <taxon>eudicotyledons</taxon>
        <taxon>Gunneridae</taxon>
        <taxon>Pentapetalae</taxon>
        <taxon>asterids</taxon>
        <taxon>lamiids</taxon>
        <taxon>Lamiales</taxon>
        <taxon>Lamiaceae</taxon>
        <taxon>Nepetoideae</taxon>
        <taxon>Mentheae</taxon>
        <taxon>Salviinae</taxon>
        <taxon>Salvia</taxon>
        <taxon>Salvia subgen. Calosphace</taxon>
        <taxon>core Calosphace</taxon>
    </lineage>
</organism>
<reference evidence="6" key="1">
    <citation type="submission" date="2018-01" db="EMBL/GenBank/DDBJ databases">
        <authorList>
            <person name="Mao J.F."/>
        </authorList>
    </citation>
    <scope>NUCLEOTIDE SEQUENCE</scope>
    <source>
        <strain evidence="6">Huo1</strain>
        <tissue evidence="6">Leaf</tissue>
    </source>
</reference>
<evidence type="ECO:0000256" key="3">
    <source>
        <dbReference type="SAM" id="MobiDB-lite"/>
    </source>
</evidence>
<feature type="domain" description="Plastocyanin-like" evidence="4">
    <location>
        <begin position="1"/>
        <end position="51"/>
    </location>
</feature>
<dbReference type="EMBL" id="PNBA02000009">
    <property type="protein sequence ID" value="KAG6413553.1"/>
    <property type="molecule type" value="Genomic_DNA"/>
</dbReference>
<dbReference type="GO" id="GO:0005507">
    <property type="term" value="F:copper ion binding"/>
    <property type="evidence" value="ECO:0007669"/>
    <property type="project" value="InterPro"/>
</dbReference>
<accession>A0A8X8XKG6</accession>
<evidence type="ECO:0000256" key="1">
    <source>
        <dbReference type="ARBA" id="ARBA00010609"/>
    </source>
</evidence>
<gene>
    <name evidence="6" type="ORF">SASPL_126267</name>
</gene>
<dbReference type="SUPFAM" id="SSF49503">
    <property type="entry name" value="Cupredoxins"/>
    <property type="match status" value="2"/>
</dbReference>
<dbReference type="InterPro" id="IPR001117">
    <property type="entry name" value="Cu-oxidase_2nd"/>
</dbReference>
<comment type="caution">
    <text evidence="6">The sequence shown here is derived from an EMBL/GenBank/DDBJ whole genome shotgun (WGS) entry which is preliminary data.</text>
</comment>
<keyword evidence="2" id="KW-0325">Glycoprotein</keyword>
<dbReference type="PANTHER" id="PTHR11709">
    <property type="entry name" value="MULTI-COPPER OXIDASE"/>
    <property type="match status" value="1"/>
</dbReference>
<name>A0A8X8XKG6_SALSN</name>
<sequence>MKLVEVEGTHTVQTMLSSLDVHVGQSYSVLITADQPPQDYHIAVSTRFSSPRPHLHYSTSRSPASGPLPPAPEDVQWSLNQGRSISRHAPSSWRTTSALTGCSASGAAVSRDIRNDTAVMGADYRTFVEIVFENRENILQSWHLDGYSFFVVGMDAGSWTPDSKKQYNLQDAVFRSTTQARICLSQVLDSSLCCTRQCRNVEPQVRVLGSTVPRTAVLSPRLYTGLVHQRRVSHSFKRPSLWESCRQKLVHSNATCITSKV</sequence>
<evidence type="ECO:0000313" key="6">
    <source>
        <dbReference type="EMBL" id="KAG6413553.1"/>
    </source>
</evidence>
<dbReference type="InterPro" id="IPR011706">
    <property type="entry name" value="Cu-oxidase_C"/>
</dbReference>
<evidence type="ECO:0008006" key="8">
    <source>
        <dbReference type="Google" id="ProtNLM"/>
    </source>
</evidence>
<feature type="region of interest" description="Disordered" evidence="3">
    <location>
        <begin position="51"/>
        <end position="72"/>
    </location>
</feature>
<proteinExistence type="inferred from homology"/>
<dbReference type="GO" id="GO:0016491">
    <property type="term" value="F:oxidoreductase activity"/>
    <property type="evidence" value="ECO:0007669"/>
    <property type="project" value="InterPro"/>
</dbReference>
<evidence type="ECO:0000259" key="5">
    <source>
        <dbReference type="Pfam" id="PF07731"/>
    </source>
</evidence>
<protein>
    <recommendedName>
        <fullName evidence="8">L-ascorbate oxidase</fullName>
    </recommendedName>
</protein>
<dbReference type="PANTHER" id="PTHR11709:SF469">
    <property type="entry name" value="L-ASCORBATE OXIDASE HOMOLOG"/>
    <property type="match status" value="1"/>
</dbReference>
<comment type="similarity">
    <text evidence="1">Belongs to the multicopper oxidase family.</text>
</comment>
<dbReference type="InterPro" id="IPR045087">
    <property type="entry name" value="Cu-oxidase_fam"/>
</dbReference>
<evidence type="ECO:0000313" key="7">
    <source>
        <dbReference type="Proteomes" id="UP000298416"/>
    </source>
</evidence>
<dbReference type="Pfam" id="PF07731">
    <property type="entry name" value="Cu-oxidase_2"/>
    <property type="match status" value="1"/>
</dbReference>
<evidence type="ECO:0000259" key="4">
    <source>
        <dbReference type="Pfam" id="PF00394"/>
    </source>
</evidence>
<dbReference type="AlphaFoldDB" id="A0A8X8XKG6"/>
<dbReference type="Gene3D" id="2.60.40.420">
    <property type="entry name" value="Cupredoxins - blue copper proteins"/>
    <property type="match status" value="2"/>
</dbReference>
<dbReference type="Proteomes" id="UP000298416">
    <property type="component" value="Unassembled WGS sequence"/>
</dbReference>
<dbReference type="Pfam" id="PF00394">
    <property type="entry name" value="Cu-oxidase"/>
    <property type="match status" value="1"/>
</dbReference>
<reference evidence="6" key="2">
    <citation type="submission" date="2020-08" db="EMBL/GenBank/DDBJ databases">
        <title>Plant Genome Project.</title>
        <authorList>
            <person name="Zhang R.-G."/>
        </authorList>
    </citation>
    <scope>NUCLEOTIDE SEQUENCE</scope>
    <source>
        <strain evidence="6">Huo1</strain>
        <tissue evidence="6">Leaf</tissue>
    </source>
</reference>